<feature type="repeat" description="WD" evidence="1">
    <location>
        <begin position="208"/>
        <end position="238"/>
    </location>
</feature>
<dbReference type="PANTHER" id="PTHR43991:SF9">
    <property type="entry name" value="DUF2415 DOMAIN-CONTAINING PROTEIN"/>
    <property type="match status" value="1"/>
</dbReference>
<feature type="domain" description="DUF2415" evidence="2">
    <location>
        <begin position="246"/>
        <end position="281"/>
    </location>
</feature>
<protein>
    <submittedName>
        <fullName evidence="3">Wd40 repeat-like protein</fullName>
    </submittedName>
</protein>
<dbReference type="InterPro" id="IPR001680">
    <property type="entry name" value="WD40_rpt"/>
</dbReference>
<dbReference type="PANTHER" id="PTHR43991">
    <property type="entry name" value="WD REPEAT PROTEIN (AFU_ORTHOLOGUE AFUA_8G05640)-RELATED"/>
    <property type="match status" value="1"/>
</dbReference>
<dbReference type="PROSITE" id="PS50082">
    <property type="entry name" value="WD_REPEATS_2"/>
    <property type="match status" value="1"/>
</dbReference>
<keyword evidence="1" id="KW-0853">WD repeat</keyword>
<sequence>MTVLTSPGALAPEQNFASFSRTLDRQISIAHWQLRDLVSCSRDGDALYTVFGPQTFKHDIASDTSQPVQNLVFKPVSMACNEGYIAVGGQHQELEVMQLSSSTTIFKDSCGHSVNNALHISRDLSGEPRLFVSNNDKSVRVFSLPRMALIDHIQALPAAVNYSALSPDARHLAFVGDCDHTFIYAATPTGHRRLRVFAEARDCGMCCSWNAAGSCLAAAAQDGSLCVWDVRSHKLVAKYSAQAPLRAVKFSSGPVDLLAFTEHTCNAHLVDSRMYGSHQMLQLQQSAFPDMEINISGVAFNPMGSRLYIGTEHGINELAVDTVLRRSFKQGCII</sequence>
<proteinExistence type="predicted"/>
<dbReference type="SMART" id="SM00320">
    <property type="entry name" value="WD40"/>
    <property type="match status" value="2"/>
</dbReference>
<name>A0A061SHG2_9CHLO</name>
<dbReference type="SUPFAM" id="SSF50978">
    <property type="entry name" value="WD40 repeat-like"/>
    <property type="match status" value="1"/>
</dbReference>
<gene>
    <name evidence="3" type="ORF">TSPGSL018_5578</name>
</gene>
<dbReference type="InterPro" id="IPR015943">
    <property type="entry name" value="WD40/YVTN_repeat-like_dom_sf"/>
</dbReference>
<organism evidence="3">
    <name type="scientific">Tetraselmis sp. GSL018</name>
    <dbReference type="NCBI Taxonomy" id="582737"/>
    <lineage>
        <taxon>Eukaryota</taxon>
        <taxon>Viridiplantae</taxon>
        <taxon>Chlorophyta</taxon>
        <taxon>core chlorophytes</taxon>
        <taxon>Chlorodendrophyceae</taxon>
        <taxon>Chlorodendrales</taxon>
        <taxon>Chlorodendraceae</taxon>
        <taxon>Tetraselmis</taxon>
    </lineage>
</organism>
<dbReference type="InterPro" id="IPR019417">
    <property type="entry name" value="DUF2415"/>
</dbReference>
<dbReference type="Gene3D" id="2.130.10.10">
    <property type="entry name" value="YVTN repeat-like/Quinoprotein amine dehydrogenase"/>
    <property type="match status" value="2"/>
</dbReference>
<dbReference type="Pfam" id="PF00400">
    <property type="entry name" value="WD40"/>
    <property type="match status" value="1"/>
</dbReference>
<evidence type="ECO:0000256" key="1">
    <source>
        <dbReference type="PROSITE-ProRule" id="PRU00221"/>
    </source>
</evidence>
<accession>A0A061SHG2</accession>
<dbReference type="InterPro" id="IPR036322">
    <property type="entry name" value="WD40_repeat_dom_sf"/>
</dbReference>
<dbReference type="EMBL" id="GBEZ01002557">
    <property type="protein sequence ID" value="JAC82509.1"/>
    <property type="molecule type" value="Transcribed_RNA"/>
</dbReference>
<dbReference type="AlphaFoldDB" id="A0A061SHG2"/>
<evidence type="ECO:0000313" key="3">
    <source>
        <dbReference type="EMBL" id="JAC82509.1"/>
    </source>
</evidence>
<evidence type="ECO:0000259" key="2">
    <source>
        <dbReference type="Pfam" id="PF10313"/>
    </source>
</evidence>
<dbReference type="Pfam" id="PF10313">
    <property type="entry name" value="DUF2415"/>
    <property type="match status" value="1"/>
</dbReference>
<reference evidence="3" key="1">
    <citation type="submission" date="2014-05" db="EMBL/GenBank/DDBJ databases">
        <title>The transcriptome of the halophilic microalga Tetraselmis sp. GSL018 isolated from the Great Salt Lake, Utah.</title>
        <authorList>
            <person name="Jinkerson R.E."/>
            <person name="D'Adamo S."/>
            <person name="Posewitz M.C."/>
        </authorList>
    </citation>
    <scope>NUCLEOTIDE SEQUENCE</scope>
    <source>
        <strain evidence="3">GSL018</strain>
    </source>
</reference>